<feature type="transmembrane region" description="Helical" evidence="6">
    <location>
        <begin position="468"/>
        <end position="486"/>
    </location>
</feature>
<name>A0A1G2IRZ9_9BACT</name>
<evidence type="ECO:0000256" key="6">
    <source>
        <dbReference type="SAM" id="Phobius"/>
    </source>
</evidence>
<keyword evidence="4 6" id="KW-0472">Membrane</keyword>
<feature type="repeat" description="TPR" evidence="5">
    <location>
        <begin position="680"/>
        <end position="713"/>
    </location>
</feature>
<feature type="transmembrane region" description="Helical" evidence="6">
    <location>
        <begin position="405"/>
        <end position="424"/>
    </location>
</feature>
<comment type="caution">
    <text evidence="8">The sequence shown here is derived from an EMBL/GenBank/DDBJ whole genome shotgun (WGS) entry which is preliminary data.</text>
</comment>
<sequence length="863" mass="99579">MENNNYISQKKFRSLFFWGACFILFLPIVILPPTFQPNEWSRVILFKIILTVLISFLLFEFFYKKEISISVPKWKNPVYLPLLILSAFFITLILSTLFSQDPVFSVFGSPQRAGGVLNLLFFFAFACFLALFTDENNWKKLFNALFVAGVLISSLTIVQYFNILKDVFVSFEEGGTPSFLGNSTFLAIYMLFLSILSFTYFLQEKEKKKKVTYGVLFLLFTFTILVTNARATYLGLLIGFFYFFFFYPVRSKVSSGINPKNLKTLKIIAAGLVLFAVITVIVFNFFPQISEKNNLLKIAADRLSIKKIVTDLAGTRFLVWKIALQTIEDKPILGWGPENFYIGFEKYYDPTVPIIKNTWWDRPHNVFLEIAANSGIMSLIFYSLFWIVLFCQLQIFKIQRGEGKDIYLAHGIQAMFIGYLVALFFNFDSFPTYIISFFFVGYSLFLLSKNDEKKIVCPPKTNFFKKKFVYIPLLMILISFIWFLNIKPLYINEKINYGQNLINAKRCGKAMSIADNVWQNSGILKFYAGIRYADFIKKCADSKSQNGPDYIFTAYKALKISSEAQPKFTRTWLFLGGFTNALAAKEQNPETQKKMLAEAIGYLKKGLELSPKRQEIIIEMEKNYLIAKDYQTVKKMAEDCLKIDSNYGQCFWYLGIAEIFLGDQKNGKKHIQKSQEGGVTPPYVQLGVAYISQKNYKDAAEAYRMATVYNDDKNASYYAVLAFLYKQTKEYEKAGKATLRVFELQPENKDAMDFLEQLLGLSPNDPSLHSSLAYIYKQTGKTEKSRQEYLITKSLYEQAVAQYPKEGTYHFNLAGVSKELGEYEQAYYEAVLAEKIDPGLKNNVLDFMYTLPENYIERYRYKK</sequence>
<dbReference type="PROSITE" id="PS50005">
    <property type="entry name" value="TPR"/>
    <property type="match status" value="2"/>
</dbReference>
<feature type="transmembrane region" description="Helical" evidence="6">
    <location>
        <begin position="211"/>
        <end position="227"/>
    </location>
</feature>
<keyword evidence="5" id="KW-0802">TPR repeat</keyword>
<feature type="transmembrane region" description="Helical" evidence="6">
    <location>
        <begin position="113"/>
        <end position="132"/>
    </location>
</feature>
<feature type="domain" description="O-antigen ligase-related" evidence="7">
    <location>
        <begin position="216"/>
        <end position="382"/>
    </location>
</feature>
<comment type="subcellular location">
    <subcellularLocation>
        <location evidence="1">Membrane</location>
        <topology evidence="1">Multi-pass membrane protein</topology>
    </subcellularLocation>
</comment>
<organism evidence="8 9">
    <name type="scientific">Candidatus Staskawiczbacteria bacterium RIFCSPLOWO2_12_FULL_37_15</name>
    <dbReference type="NCBI Taxonomy" id="1802218"/>
    <lineage>
        <taxon>Bacteria</taxon>
        <taxon>Candidatus Staskawicziibacteriota</taxon>
    </lineage>
</organism>
<evidence type="ECO:0000256" key="1">
    <source>
        <dbReference type="ARBA" id="ARBA00004141"/>
    </source>
</evidence>
<protein>
    <recommendedName>
        <fullName evidence="7">O-antigen ligase-related domain-containing protein</fullName>
    </recommendedName>
</protein>
<gene>
    <name evidence="8" type="ORF">A3G45_01640</name>
</gene>
<evidence type="ECO:0000313" key="9">
    <source>
        <dbReference type="Proteomes" id="UP000178632"/>
    </source>
</evidence>
<keyword evidence="2 6" id="KW-0812">Transmembrane</keyword>
<dbReference type="Proteomes" id="UP000178632">
    <property type="component" value="Unassembled WGS sequence"/>
</dbReference>
<feature type="transmembrane region" description="Helical" evidence="6">
    <location>
        <begin position="12"/>
        <end position="31"/>
    </location>
</feature>
<evidence type="ECO:0000259" key="7">
    <source>
        <dbReference type="Pfam" id="PF04932"/>
    </source>
</evidence>
<dbReference type="PANTHER" id="PTHR37422:SF13">
    <property type="entry name" value="LIPOPOLYSACCHARIDE BIOSYNTHESIS PROTEIN PA4999-RELATED"/>
    <property type="match status" value="1"/>
</dbReference>
<evidence type="ECO:0000313" key="8">
    <source>
        <dbReference type="EMBL" id="OGZ77679.1"/>
    </source>
</evidence>
<feature type="transmembrane region" description="Helical" evidence="6">
    <location>
        <begin position="430"/>
        <end position="447"/>
    </location>
</feature>
<dbReference type="PANTHER" id="PTHR37422">
    <property type="entry name" value="TEICHURONIC ACID BIOSYNTHESIS PROTEIN TUAE"/>
    <property type="match status" value="1"/>
</dbReference>
<dbReference type="GO" id="GO:0016020">
    <property type="term" value="C:membrane"/>
    <property type="evidence" value="ECO:0007669"/>
    <property type="project" value="UniProtKB-SubCell"/>
</dbReference>
<dbReference type="Gene3D" id="1.25.40.10">
    <property type="entry name" value="Tetratricopeptide repeat domain"/>
    <property type="match status" value="3"/>
</dbReference>
<evidence type="ECO:0000256" key="2">
    <source>
        <dbReference type="ARBA" id="ARBA00022692"/>
    </source>
</evidence>
<feature type="transmembrane region" description="Helical" evidence="6">
    <location>
        <begin position="144"/>
        <end position="163"/>
    </location>
</feature>
<dbReference type="SUPFAM" id="SSF48452">
    <property type="entry name" value="TPR-like"/>
    <property type="match status" value="1"/>
</dbReference>
<dbReference type="EMBL" id="MHPE01000002">
    <property type="protein sequence ID" value="OGZ77679.1"/>
    <property type="molecule type" value="Genomic_DNA"/>
</dbReference>
<reference evidence="8 9" key="1">
    <citation type="journal article" date="2016" name="Nat. Commun.">
        <title>Thousands of microbial genomes shed light on interconnected biogeochemical processes in an aquifer system.</title>
        <authorList>
            <person name="Anantharaman K."/>
            <person name="Brown C.T."/>
            <person name="Hug L.A."/>
            <person name="Sharon I."/>
            <person name="Castelle C.J."/>
            <person name="Probst A.J."/>
            <person name="Thomas B.C."/>
            <person name="Singh A."/>
            <person name="Wilkins M.J."/>
            <person name="Karaoz U."/>
            <person name="Brodie E.L."/>
            <person name="Williams K.H."/>
            <person name="Hubbard S.S."/>
            <person name="Banfield J.F."/>
        </authorList>
    </citation>
    <scope>NUCLEOTIDE SEQUENCE [LARGE SCALE GENOMIC DNA]</scope>
</reference>
<evidence type="ECO:0000256" key="3">
    <source>
        <dbReference type="ARBA" id="ARBA00022989"/>
    </source>
</evidence>
<dbReference type="SUPFAM" id="SSF81901">
    <property type="entry name" value="HCP-like"/>
    <property type="match status" value="1"/>
</dbReference>
<evidence type="ECO:0000256" key="4">
    <source>
        <dbReference type="ARBA" id="ARBA00023136"/>
    </source>
</evidence>
<dbReference type="InterPro" id="IPR019734">
    <property type="entry name" value="TPR_rpt"/>
</dbReference>
<feature type="transmembrane region" description="Helical" evidence="6">
    <location>
        <begin position="233"/>
        <end position="253"/>
    </location>
</feature>
<dbReference type="InterPro" id="IPR007016">
    <property type="entry name" value="O-antigen_ligase-rel_domated"/>
</dbReference>
<feature type="transmembrane region" description="Helical" evidence="6">
    <location>
        <begin position="78"/>
        <end position="98"/>
    </location>
</feature>
<dbReference type="InterPro" id="IPR011990">
    <property type="entry name" value="TPR-like_helical_dom_sf"/>
</dbReference>
<dbReference type="InterPro" id="IPR051533">
    <property type="entry name" value="WaaL-like"/>
</dbReference>
<dbReference type="Pfam" id="PF13181">
    <property type="entry name" value="TPR_8"/>
    <property type="match status" value="2"/>
</dbReference>
<feature type="transmembrane region" description="Helical" evidence="6">
    <location>
        <begin position="43"/>
        <end position="63"/>
    </location>
</feature>
<feature type="transmembrane region" description="Helical" evidence="6">
    <location>
        <begin position="183"/>
        <end position="202"/>
    </location>
</feature>
<dbReference type="SMART" id="SM00028">
    <property type="entry name" value="TPR"/>
    <property type="match status" value="4"/>
</dbReference>
<evidence type="ECO:0000256" key="5">
    <source>
        <dbReference type="PROSITE-ProRule" id="PRU00339"/>
    </source>
</evidence>
<dbReference type="AlphaFoldDB" id="A0A1G2IRZ9"/>
<proteinExistence type="predicted"/>
<dbReference type="Pfam" id="PF04932">
    <property type="entry name" value="Wzy_C"/>
    <property type="match status" value="1"/>
</dbReference>
<feature type="repeat" description="TPR" evidence="5">
    <location>
        <begin position="715"/>
        <end position="748"/>
    </location>
</feature>
<feature type="transmembrane region" description="Helical" evidence="6">
    <location>
        <begin position="370"/>
        <end position="393"/>
    </location>
</feature>
<accession>A0A1G2IRZ9</accession>
<keyword evidence="3 6" id="KW-1133">Transmembrane helix</keyword>
<feature type="transmembrane region" description="Helical" evidence="6">
    <location>
        <begin position="265"/>
        <end position="286"/>
    </location>
</feature>